<dbReference type="EMBL" id="OC854699">
    <property type="protein sequence ID" value="CAD7620090.1"/>
    <property type="molecule type" value="Genomic_DNA"/>
</dbReference>
<keyword evidence="6" id="KW-1185">Reference proteome</keyword>
<dbReference type="Pfam" id="PF08265">
    <property type="entry name" value="YL1_C"/>
    <property type="match status" value="1"/>
</dbReference>
<evidence type="ECO:0000256" key="1">
    <source>
        <dbReference type="ARBA" id="ARBA00006832"/>
    </source>
</evidence>
<dbReference type="Pfam" id="PF05764">
    <property type="entry name" value="YL1"/>
    <property type="match status" value="1"/>
</dbReference>
<accession>A0A7R9PTK1</accession>
<feature type="region of interest" description="Disordered" evidence="3">
    <location>
        <begin position="79"/>
        <end position="124"/>
    </location>
</feature>
<feature type="region of interest" description="Disordered" evidence="3">
    <location>
        <begin position="199"/>
        <end position="229"/>
    </location>
</feature>
<comment type="similarity">
    <text evidence="1">Belongs to the VPS72/YL1 family.</text>
</comment>
<feature type="domain" description="Vps72/YL1 C-terminal" evidence="4">
    <location>
        <begin position="342"/>
        <end position="371"/>
    </location>
</feature>
<dbReference type="InterPro" id="IPR046757">
    <property type="entry name" value="YL1_N"/>
</dbReference>
<feature type="compositionally biased region" description="Basic residues" evidence="3">
    <location>
        <begin position="201"/>
        <end position="226"/>
    </location>
</feature>
<protein>
    <recommendedName>
        <fullName evidence="2">Vacuolar protein sorting-associated protein 72 homolog</fullName>
    </recommendedName>
</protein>
<feature type="compositionally biased region" description="Acidic residues" evidence="3">
    <location>
        <begin position="79"/>
        <end position="116"/>
    </location>
</feature>
<evidence type="ECO:0000256" key="3">
    <source>
        <dbReference type="SAM" id="MobiDB-lite"/>
    </source>
</evidence>
<evidence type="ECO:0000313" key="6">
    <source>
        <dbReference type="Proteomes" id="UP000759131"/>
    </source>
</evidence>
<evidence type="ECO:0000313" key="5">
    <source>
        <dbReference type="EMBL" id="CAD7620090.1"/>
    </source>
</evidence>
<dbReference type="PANTHER" id="PTHR13275:SF4">
    <property type="entry name" value="VACUOLAR PROTEIN SORTING-ASSOCIATED PROTEIN 72 HOMOLOG"/>
    <property type="match status" value="1"/>
</dbReference>
<dbReference type="InterPro" id="IPR013272">
    <property type="entry name" value="Vps72/YL1_C"/>
</dbReference>
<evidence type="ECO:0000256" key="2">
    <source>
        <dbReference type="ARBA" id="ARBA00020000"/>
    </source>
</evidence>
<dbReference type="EMBL" id="CAJPIZ010000124">
    <property type="protein sequence ID" value="CAG2100520.1"/>
    <property type="molecule type" value="Genomic_DNA"/>
</dbReference>
<dbReference type="PANTHER" id="PTHR13275">
    <property type="entry name" value="YL-1 PROTEIN TRANSCRIPTION FACTOR-LIKE 1"/>
    <property type="match status" value="1"/>
</dbReference>
<dbReference type="OrthoDB" id="78296at2759"/>
<evidence type="ECO:0000259" key="4">
    <source>
        <dbReference type="SMART" id="SM00993"/>
    </source>
</evidence>
<dbReference type="AlphaFoldDB" id="A0A7R9PTK1"/>
<dbReference type="SMART" id="SM00993">
    <property type="entry name" value="YL1_C"/>
    <property type="match status" value="1"/>
</dbReference>
<reference evidence="5" key="1">
    <citation type="submission" date="2020-11" db="EMBL/GenBank/DDBJ databases">
        <authorList>
            <person name="Tran Van P."/>
        </authorList>
    </citation>
    <scope>NUCLEOTIDE SEQUENCE</scope>
</reference>
<sequence length="453" mass="52522">MTQLVVNNIVINVLLCFVNKCHNNYCPLLCPLSSVTMSLSTNRIRRPNAGSKMCQLLDTEEVVVDHFYDDIYGGFQEDDNDIDYTTDNETTDGEDIVDSDFSIDENDEPISDDQNDEDLKRKTKRKQTYALVTNKRPKRMKPKITTESNAKEANELRVPVVIDIPDFGSIVSTQSLRTAKSDDLIEKMFEKRFKQNNGPKTRFRQKCKPKVMKSKPKPKPKSKGKSCAKEWTQSELLKEAMITEKLNLQSLREYERLELERNKRPKTKKHTINGPFIRFNSVSMPLIEELDDQRSDGSISHNNHKSGAKTYSRTFITFSDDQTFGSLAKSLANSSLKTLKRPVCPVTQLPARYFDPISRLPFANTEAFNVIRDQYYKQLEVYGNVNQTEVKQWINWRQESGDKWRQWEKQYNSYETDLEMSPLLESQTNQRQFLSPNVESIPNAIHTSRKRKK</sequence>
<name>A0A7R9PTK1_9ACAR</name>
<gene>
    <name evidence="5" type="ORF">OSB1V03_LOCUS586</name>
</gene>
<organism evidence="5">
    <name type="scientific">Medioppia subpectinata</name>
    <dbReference type="NCBI Taxonomy" id="1979941"/>
    <lineage>
        <taxon>Eukaryota</taxon>
        <taxon>Metazoa</taxon>
        <taxon>Ecdysozoa</taxon>
        <taxon>Arthropoda</taxon>
        <taxon>Chelicerata</taxon>
        <taxon>Arachnida</taxon>
        <taxon>Acari</taxon>
        <taxon>Acariformes</taxon>
        <taxon>Sarcoptiformes</taxon>
        <taxon>Oribatida</taxon>
        <taxon>Brachypylina</taxon>
        <taxon>Oppioidea</taxon>
        <taxon>Oppiidae</taxon>
        <taxon>Medioppia</taxon>
    </lineage>
</organism>
<proteinExistence type="inferred from homology"/>
<dbReference type="GO" id="GO:0005634">
    <property type="term" value="C:nucleus"/>
    <property type="evidence" value="ECO:0007669"/>
    <property type="project" value="TreeGrafter"/>
</dbReference>
<dbReference type="Proteomes" id="UP000759131">
    <property type="component" value="Unassembled WGS sequence"/>
</dbReference>